<organism evidence="2">
    <name type="scientific">Alexandrium monilatum</name>
    <dbReference type="NCBI Taxonomy" id="311494"/>
    <lineage>
        <taxon>Eukaryota</taxon>
        <taxon>Sar</taxon>
        <taxon>Alveolata</taxon>
        <taxon>Dinophyceae</taxon>
        <taxon>Gonyaulacales</taxon>
        <taxon>Pyrocystaceae</taxon>
        <taxon>Alexandrium</taxon>
    </lineage>
</organism>
<feature type="region of interest" description="Disordered" evidence="1">
    <location>
        <begin position="173"/>
        <end position="193"/>
    </location>
</feature>
<dbReference type="EMBL" id="HBNR01068307">
    <property type="protein sequence ID" value="CAE4641611.1"/>
    <property type="molecule type" value="Transcribed_RNA"/>
</dbReference>
<accession>A0A7S4W4Y7</accession>
<feature type="compositionally biased region" description="Polar residues" evidence="1">
    <location>
        <begin position="210"/>
        <end position="220"/>
    </location>
</feature>
<name>A0A7S4W4Y7_9DINO</name>
<feature type="compositionally biased region" description="Low complexity" evidence="1">
    <location>
        <begin position="380"/>
        <end position="398"/>
    </location>
</feature>
<dbReference type="AlphaFoldDB" id="A0A7S4W4Y7"/>
<dbReference type="InterPro" id="IPR042080">
    <property type="entry name" value="RNA_2'-PTrans_N"/>
</dbReference>
<protein>
    <recommendedName>
        <fullName evidence="3">2'-phosphotransferase</fullName>
    </recommendedName>
</protein>
<feature type="region of interest" description="Disordered" evidence="1">
    <location>
        <begin position="322"/>
        <end position="423"/>
    </location>
</feature>
<dbReference type="Gene3D" id="1.10.10.970">
    <property type="entry name" value="RNA 2'-phosphotransferase, Tpt1/KptA family, N-terminal domain"/>
    <property type="match status" value="1"/>
</dbReference>
<feature type="compositionally biased region" description="Low complexity" evidence="1">
    <location>
        <begin position="337"/>
        <end position="348"/>
    </location>
</feature>
<evidence type="ECO:0008006" key="3">
    <source>
        <dbReference type="Google" id="ProtNLM"/>
    </source>
</evidence>
<evidence type="ECO:0000256" key="1">
    <source>
        <dbReference type="SAM" id="MobiDB-lite"/>
    </source>
</evidence>
<reference evidence="2" key="1">
    <citation type="submission" date="2021-01" db="EMBL/GenBank/DDBJ databases">
        <authorList>
            <person name="Corre E."/>
            <person name="Pelletier E."/>
            <person name="Niang G."/>
            <person name="Scheremetjew M."/>
            <person name="Finn R."/>
            <person name="Kale V."/>
            <person name="Holt S."/>
            <person name="Cochrane G."/>
            <person name="Meng A."/>
            <person name="Brown T."/>
            <person name="Cohen L."/>
        </authorList>
    </citation>
    <scope>NUCLEOTIDE SEQUENCE</scope>
    <source>
        <strain evidence="2">CCMP3105</strain>
    </source>
</reference>
<sequence length="453" mass="48963">MPRRSRSPLRATPSSERISRQLAAFGRYPDKRPAGLRVDASGAFLLEDLMRAWGRQEGLKEQDVLDAVRRHLLHDSGGSTGGSSSALRFSVDADKSGRISIRVMPKKATGEPPVLAAPPAGAGKPAAPCRPPPQLTVRSLHGSVLQQVAAAQDAVRPKAAPDALKSGFIAVDAPEAPDDTSRMDVDPGPSIDDQRANVERACKQMGLTAETQHLRQTTPGSAKGDGARSYDGGRSWGRRSCRGDGRPAGEQVQRWLSWALRHGHRELMLSVDVAGWAELHAIARAMRRSRPDFGEFDARRLQALLEETDVVGRFEVAGGKLRKLARDHRQPRPDRCAQPAPAAPSAASGGIWGLPVDSHRRGRSGSSSSSIRSVRRRGSPSRSPSPAAALPANGAHLARQPQASGTGMPPPPPPGDEWTKYQDNGKDWYYYEGPLGRWWCESGSDEVQPYDEE</sequence>
<feature type="region of interest" description="Disordered" evidence="1">
    <location>
        <begin position="210"/>
        <end position="248"/>
    </location>
</feature>
<gene>
    <name evidence="2" type="ORF">AMON00008_LOCUS48340</name>
</gene>
<evidence type="ECO:0000313" key="2">
    <source>
        <dbReference type="EMBL" id="CAE4641611.1"/>
    </source>
</evidence>
<proteinExistence type="predicted"/>